<dbReference type="RefSeq" id="WP_247956653.1">
    <property type="nucleotide sequence ID" value="NZ_CP078077.1"/>
</dbReference>
<evidence type="ECO:0000313" key="4">
    <source>
        <dbReference type="Proteomes" id="UP000831963"/>
    </source>
</evidence>
<dbReference type="Proteomes" id="UP000831963">
    <property type="component" value="Chromosome"/>
</dbReference>
<feature type="transmembrane region" description="Helical" evidence="2">
    <location>
        <begin position="96"/>
        <end position="123"/>
    </location>
</feature>
<name>A0ABY4ILW1_9MICO</name>
<evidence type="ECO:0000256" key="1">
    <source>
        <dbReference type="SAM" id="MobiDB-lite"/>
    </source>
</evidence>
<evidence type="ECO:0000256" key="2">
    <source>
        <dbReference type="SAM" id="Phobius"/>
    </source>
</evidence>
<sequence>MTDPTQNPYVPPPAPDAGIPPVSPATSVPPVPPAPTASPLGYQPPPAPQYAPPVAPQYATPPQPVQPPQQVAPYGYPGQAPVPAGRKQTSPQTSSIISVVAGAVSIIVLPWIAGFIGIGMGVFTLRTQSTARRQGLPTSGAHTTMAIIGIVLGSIGILAKLALDYFL</sequence>
<keyword evidence="4" id="KW-1185">Reference proteome</keyword>
<gene>
    <name evidence="3" type="ORF">KV396_01825</name>
</gene>
<feature type="compositionally biased region" description="Low complexity" evidence="1">
    <location>
        <begin position="68"/>
        <end position="79"/>
    </location>
</feature>
<feature type="compositionally biased region" description="Pro residues" evidence="1">
    <location>
        <begin position="21"/>
        <end position="67"/>
    </location>
</feature>
<keyword evidence="2" id="KW-1133">Transmembrane helix</keyword>
<feature type="transmembrane region" description="Helical" evidence="2">
    <location>
        <begin position="143"/>
        <end position="163"/>
    </location>
</feature>
<feature type="region of interest" description="Disordered" evidence="1">
    <location>
        <begin position="1"/>
        <end position="89"/>
    </location>
</feature>
<evidence type="ECO:0000313" key="3">
    <source>
        <dbReference type="EMBL" id="UPL13285.1"/>
    </source>
</evidence>
<accession>A0ABY4ILW1</accession>
<evidence type="ECO:0008006" key="5">
    <source>
        <dbReference type="Google" id="ProtNLM"/>
    </source>
</evidence>
<dbReference type="EMBL" id="CP078077">
    <property type="protein sequence ID" value="UPL13285.1"/>
    <property type="molecule type" value="Genomic_DNA"/>
</dbReference>
<reference evidence="3 4" key="1">
    <citation type="submission" date="2021-06" db="EMBL/GenBank/DDBJ databases">
        <title>Genome-based taxonomic framework of Microbacterium strains isolated from marine environment, the description of four new species and reclassification of four preexisting species.</title>
        <authorList>
            <person name="Lee S.D."/>
            <person name="Kim S.-M."/>
            <person name="Byeon Y.-S."/>
            <person name="Yang H.L."/>
            <person name="Kim I.S."/>
        </authorList>
    </citation>
    <scope>NUCLEOTIDE SEQUENCE [LARGE SCALE GENOMIC DNA]</scope>
    <source>
        <strain evidence="3 4">SSW1-36</strain>
    </source>
</reference>
<keyword evidence="2" id="KW-0812">Transmembrane</keyword>
<protein>
    <recommendedName>
        <fullName evidence="5">DUF4190 domain-containing protein</fullName>
    </recommendedName>
</protein>
<keyword evidence="2" id="KW-0472">Membrane</keyword>
<organism evidence="3 4">
    <name type="scientific">Microbacterium galbinum</name>
    <dbReference type="NCBI Taxonomy" id="2851646"/>
    <lineage>
        <taxon>Bacteria</taxon>
        <taxon>Bacillati</taxon>
        <taxon>Actinomycetota</taxon>
        <taxon>Actinomycetes</taxon>
        <taxon>Micrococcales</taxon>
        <taxon>Microbacteriaceae</taxon>
        <taxon>Microbacterium</taxon>
    </lineage>
</organism>
<proteinExistence type="predicted"/>